<reference evidence="2 3" key="1">
    <citation type="submission" date="2019-02" db="EMBL/GenBank/DDBJ databases">
        <title>Deep-cultivation of Planctomycetes and their phenomic and genomic characterization uncovers novel biology.</title>
        <authorList>
            <person name="Wiegand S."/>
            <person name="Jogler M."/>
            <person name="Boedeker C."/>
            <person name="Pinto D."/>
            <person name="Vollmers J."/>
            <person name="Rivas-Marin E."/>
            <person name="Kohn T."/>
            <person name="Peeters S.H."/>
            <person name="Heuer A."/>
            <person name="Rast P."/>
            <person name="Oberbeckmann S."/>
            <person name="Bunk B."/>
            <person name="Jeske O."/>
            <person name="Meyerdierks A."/>
            <person name="Storesund J.E."/>
            <person name="Kallscheuer N."/>
            <person name="Luecker S."/>
            <person name="Lage O.M."/>
            <person name="Pohl T."/>
            <person name="Merkel B.J."/>
            <person name="Hornburger P."/>
            <person name="Mueller R.-W."/>
            <person name="Bruemmer F."/>
            <person name="Labrenz M."/>
            <person name="Spormann A.M."/>
            <person name="Op Den Camp H."/>
            <person name="Overmann J."/>
            <person name="Amann R."/>
            <person name="Jetten M.S.M."/>
            <person name="Mascher T."/>
            <person name="Medema M.H."/>
            <person name="Devos D.P."/>
            <person name="Kaster A.-K."/>
            <person name="Ovreas L."/>
            <person name="Rohde M."/>
            <person name="Galperin M.Y."/>
            <person name="Jogler C."/>
        </authorList>
    </citation>
    <scope>NUCLEOTIDE SEQUENCE [LARGE SCALE GENOMIC DNA]</scope>
    <source>
        <strain evidence="2 3">Poly51</strain>
    </source>
</reference>
<evidence type="ECO:0000313" key="3">
    <source>
        <dbReference type="Proteomes" id="UP000318288"/>
    </source>
</evidence>
<sequence>MRRVLLIALILLVAAAGVWVIRFAKQVIGIPREAYASDWTAVFIIDHLRTSGTWPTGWHDLRDEYDRLAVPQHYAWTFDELQTLIDVNWDSSIDAIRESDVPLDNVQLTSGRQVSYNGDPDMLIHDYVHTGNDPHQIRDRIGDLGEPSDAPESASPDVSTMEDQPRRPGDR</sequence>
<dbReference type="OrthoDB" id="278919at2"/>
<organism evidence="2 3">
    <name type="scientific">Rubripirellula tenax</name>
    <dbReference type="NCBI Taxonomy" id="2528015"/>
    <lineage>
        <taxon>Bacteria</taxon>
        <taxon>Pseudomonadati</taxon>
        <taxon>Planctomycetota</taxon>
        <taxon>Planctomycetia</taxon>
        <taxon>Pirellulales</taxon>
        <taxon>Pirellulaceae</taxon>
        <taxon>Rubripirellula</taxon>
    </lineage>
</organism>
<gene>
    <name evidence="2" type="ORF">Poly51_59620</name>
</gene>
<protein>
    <submittedName>
        <fullName evidence="2">Uncharacterized protein</fullName>
    </submittedName>
</protein>
<proteinExistence type="predicted"/>
<evidence type="ECO:0000256" key="1">
    <source>
        <dbReference type="SAM" id="MobiDB-lite"/>
    </source>
</evidence>
<dbReference type="RefSeq" id="WP_146462350.1">
    <property type="nucleotide sequence ID" value="NZ_SJPW01000010.1"/>
</dbReference>
<feature type="region of interest" description="Disordered" evidence="1">
    <location>
        <begin position="134"/>
        <end position="171"/>
    </location>
</feature>
<dbReference type="Proteomes" id="UP000318288">
    <property type="component" value="Unassembled WGS sequence"/>
</dbReference>
<comment type="caution">
    <text evidence="2">The sequence shown here is derived from an EMBL/GenBank/DDBJ whole genome shotgun (WGS) entry which is preliminary data.</text>
</comment>
<evidence type="ECO:0000313" key="2">
    <source>
        <dbReference type="EMBL" id="TWU44693.1"/>
    </source>
</evidence>
<keyword evidence="3" id="KW-1185">Reference proteome</keyword>
<dbReference type="EMBL" id="SJPW01000010">
    <property type="protein sequence ID" value="TWU44693.1"/>
    <property type="molecule type" value="Genomic_DNA"/>
</dbReference>
<accession>A0A5C6E4U5</accession>
<name>A0A5C6E4U5_9BACT</name>
<dbReference type="AlphaFoldDB" id="A0A5C6E4U5"/>